<keyword evidence="3 9" id="KW-0436">Ligase</keyword>
<evidence type="ECO:0000256" key="6">
    <source>
        <dbReference type="ARBA" id="ARBA00042773"/>
    </source>
</evidence>
<dbReference type="PANTHER" id="PTHR43767">
    <property type="entry name" value="LONG-CHAIN-FATTY-ACID--COA LIGASE"/>
    <property type="match status" value="1"/>
</dbReference>
<comment type="pathway">
    <text evidence="2">Lipid metabolism; fatty acid beta-oxidation.</text>
</comment>
<evidence type="ECO:0000256" key="4">
    <source>
        <dbReference type="ARBA" id="ARBA00026121"/>
    </source>
</evidence>
<dbReference type="GO" id="GO:0016020">
    <property type="term" value="C:membrane"/>
    <property type="evidence" value="ECO:0007669"/>
    <property type="project" value="UniProtKB-SubCell"/>
</dbReference>
<dbReference type="Gene3D" id="3.40.50.12780">
    <property type="entry name" value="N-terminal domain of ligase-like"/>
    <property type="match status" value="1"/>
</dbReference>
<evidence type="ECO:0000256" key="3">
    <source>
        <dbReference type="ARBA" id="ARBA00022598"/>
    </source>
</evidence>
<dbReference type="GO" id="GO:0004467">
    <property type="term" value="F:long-chain fatty acid-CoA ligase activity"/>
    <property type="evidence" value="ECO:0007669"/>
    <property type="project" value="UniProtKB-EC"/>
</dbReference>
<organism evidence="9">
    <name type="scientific">mine drainage metagenome</name>
    <dbReference type="NCBI Taxonomy" id="410659"/>
    <lineage>
        <taxon>unclassified sequences</taxon>
        <taxon>metagenomes</taxon>
        <taxon>ecological metagenomes</taxon>
    </lineage>
</organism>
<dbReference type="InterPro" id="IPR025110">
    <property type="entry name" value="AMP-bd_C"/>
</dbReference>
<proteinExistence type="predicted"/>
<dbReference type="InterPro" id="IPR045851">
    <property type="entry name" value="AMP-bd_C_sf"/>
</dbReference>
<evidence type="ECO:0000259" key="8">
    <source>
        <dbReference type="Pfam" id="PF13193"/>
    </source>
</evidence>
<dbReference type="Gene3D" id="3.30.300.30">
    <property type="match status" value="1"/>
</dbReference>
<comment type="subcellular location">
    <subcellularLocation>
        <location evidence="1">Membrane</location>
        <topology evidence="1">Peripheral membrane protein</topology>
    </subcellularLocation>
</comment>
<sequence length="455" mass="49138">MQLPLVSRLAAHDVLAWRDGHAVNLREFLLDVQALAARLPPGRHVLNVCQDRYRFLAGFAASVMAGKTSLLPSTRTPEAIRQLRDLAPDAFCLSDHDDGIDLPRIAYAERDAGCAAPAEVDMPRIDAERIVAQVFTSGSTGTPVPHAKTWGALAGCVQSGASRLGLLDGRRHALVGTIPAQHMYGFESTALIALHGGVAMSAEQPFYPADIAAALARIPAPRMLVTSPVHLRALLDVQVHIPPLDLLLSATAALPADLAQLAEARLQAPLLEIYGSTETGQIATRRTAQTDIWELLPDLRLEPETHGHVRVCGAHLAQAQVLHDVIEIVDQRRFRLHGRSADMVNIAGKRSSLAHLNHQLASIPGVRDGAFFMPDAETHDSVTRLMAFVVAPGLDHDLVRAALRERIDPVFMPRPLVLVDALPRNATGKLPRSALHALAMRAPLPQINDSSPHAD</sequence>
<evidence type="ECO:0000259" key="7">
    <source>
        <dbReference type="Pfam" id="PF00501"/>
    </source>
</evidence>
<dbReference type="Pfam" id="PF00501">
    <property type="entry name" value="AMP-binding"/>
    <property type="match status" value="1"/>
</dbReference>
<accession>A0A1J5QMF1</accession>
<evidence type="ECO:0000256" key="1">
    <source>
        <dbReference type="ARBA" id="ARBA00004170"/>
    </source>
</evidence>
<reference evidence="9" key="1">
    <citation type="submission" date="2016-10" db="EMBL/GenBank/DDBJ databases">
        <title>Sequence of Gallionella enrichment culture.</title>
        <authorList>
            <person name="Poehlein A."/>
            <person name="Muehling M."/>
            <person name="Daniel R."/>
        </authorList>
    </citation>
    <scope>NUCLEOTIDE SEQUENCE</scope>
</reference>
<dbReference type="InterPro" id="IPR050237">
    <property type="entry name" value="ATP-dep_AMP-bd_enzyme"/>
</dbReference>
<dbReference type="AlphaFoldDB" id="A0A1J5QMF1"/>
<dbReference type="SUPFAM" id="SSF56801">
    <property type="entry name" value="Acetyl-CoA synthetase-like"/>
    <property type="match status" value="1"/>
</dbReference>
<gene>
    <name evidence="9" type="primary">fcbA2</name>
    <name evidence="9" type="ORF">GALL_336880</name>
</gene>
<dbReference type="InterPro" id="IPR042099">
    <property type="entry name" value="ANL_N_sf"/>
</dbReference>
<feature type="domain" description="AMP-binding enzyme C-terminal" evidence="8">
    <location>
        <begin position="360"/>
        <end position="429"/>
    </location>
</feature>
<evidence type="ECO:0000313" key="9">
    <source>
        <dbReference type="EMBL" id="OIQ84498.1"/>
    </source>
</evidence>
<comment type="caution">
    <text evidence="9">The sequence shown here is derived from an EMBL/GenBank/DDBJ whole genome shotgun (WGS) entry which is preliminary data.</text>
</comment>
<evidence type="ECO:0000256" key="2">
    <source>
        <dbReference type="ARBA" id="ARBA00005005"/>
    </source>
</evidence>
<evidence type="ECO:0000256" key="5">
    <source>
        <dbReference type="ARBA" id="ARBA00039545"/>
    </source>
</evidence>
<dbReference type="PANTHER" id="PTHR43767:SF8">
    <property type="entry name" value="LONG-CHAIN-FATTY-ACID--COA LIGASE"/>
    <property type="match status" value="1"/>
</dbReference>
<protein>
    <recommendedName>
        <fullName evidence="5">Long-chain-fatty-acid--CoA ligase</fullName>
        <ecNumber evidence="4">6.2.1.3</ecNumber>
    </recommendedName>
    <alternativeName>
        <fullName evidence="6">Long-chain acyl-CoA synthetase</fullName>
    </alternativeName>
</protein>
<dbReference type="EC" id="6.2.1.3" evidence="4"/>
<dbReference type="Pfam" id="PF13193">
    <property type="entry name" value="AMP-binding_C"/>
    <property type="match status" value="1"/>
</dbReference>
<name>A0A1J5QMF1_9ZZZZ</name>
<feature type="domain" description="AMP-dependent synthetase/ligase" evidence="7">
    <location>
        <begin position="19"/>
        <end position="285"/>
    </location>
</feature>
<dbReference type="EMBL" id="MLJW01000614">
    <property type="protein sequence ID" value="OIQ84498.1"/>
    <property type="molecule type" value="Genomic_DNA"/>
</dbReference>
<dbReference type="InterPro" id="IPR000873">
    <property type="entry name" value="AMP-dep_synth/lig_dom"/>
</dbReference>